<gene>
    <name evidence="1" type="ORF">RFULGI_LOCUS8454</name>
</gene>
<reference evidence="1" key="1">
    <citation type="submission" date="2021-06" db="EMBL/GenBank/DDBJ databases">
        <authorList>
            <person name="Kallberg Y."/>
            <person name="Tangrot J."/>
            <person name="Rosling A."/>
        </authorList>
    </citation>
    <scope>NUCLEOTIDE SEQUENCE</scope>
    <source>
        <strain evidence="1">IN212</strain>
    </source>
</reference>
<accession>A0A9N9DSR8</accession>
<proteinExistence type="predicted"/>
<dbReference type="EMBL" id="CAJVPZ010013687">
    <property type="protein sequence ID" value="CAG8650968.1"/>
    <property type="molecule type" value="Genomic_DNA"/>
</dbReference>
<sequence length="272" mass="31814">MTTSKKCPECLTSSLNNPHDEVCVYCLNKHYSHKETRNCRNCGNSFSVSIPLSADKYFCNDLSCKQQLEENYQKLKKEIENIVVDGFFYYDDKELQDFFTDWNNFLEIVEELKENPDADPATVADKKLAEVVRKVIKEGEKVKVSLKKANKESERESVKKRFRERVGCQLRSYQLKMKHEGISLKNKDLNILDNLAVEICGEEKAESLSEQKNNLPILQEINRRYQNDKQKNTIITSPELKDEKEKQLVEQFLKKLIEAELYLERKQSNSQI</sequence>
<evidence type="ECO:0000313" key="1">
    <source>
        <dbReference type="EMBL" id="CAG8650968.1"/>
    </source>
</evidence>
<organism evidence="1 2">
    <name type="scientific">Racocetra fulgida</name>
    <dbReference type="NCBI Taxonomy" id="60492"/>
    <lineage>
        <taxon>Eukaryota</taxon>
        <taxon>Fungi</taxon>
        <taxon>Fungi incertae sedis</taxon>
        <taxon>Mucoromycota</taxon>
        <taxon>Glomeromycotina</taxon>
        <taxon>Glomeromycetes</taxon>
        <taxon>Diversisporales</taxon>
        <taxon>Gigasporaceae</taxon>
        <taxon>Racocetra</taxon>
    </lineage>
</organism>
<name>A0A9N9DSR8_9GLOM</name>
<keyword evidence="2" id="KW-1185">Reference proteome</keyword>
<protein>
    <submittedName>
        <fullName evidence="1">8369_t:CDS:1</fullName>
    </submittedName>
</protein>
<feature type="non-terminal residue" evidence="1">
    <location>
        <position position="1"/>
    </location>
</feature>
<comment type="caution">
    <text evidence="1">The sequence shown here is derived from an EMBL/GenBank/DDBJ whole genome shotgun (WGS) entry which is preliminary data.</text>
</comment>
<dbReference type="Proteomes" id="UP000789396">
    <property type="component" value="Unassembled WGS sequence"/>
</dbReference>
<dbReference type="OrthoDB" id="10651923at2759"/>
<dbReference type="AlphaFoldDB" id="A0A9N9DSR8"/>
<evidence type="ECO:0000313" key="2">
    <source>
        <dbReference type="Proteomes" id="UP000789396"/>
    </source>
</evidence>